<feature type="transmembrane region" description="Helical" evidence="1">
    <location>
        <begin position="78"/>
        <end position="102"/>
    </location>
</feature>
<proteinExistence type="predicted"/>
<dbReference type="STRING" id="216432.CA2559_03035"/>
<gene>
    <name evidence="2" type="ordered locus">CA2559_03035</name>
</gene>
<accession>A3U629</accession>
<feature type="transmembrane region" description="Helical" evidence="1">
    <location>
        <begin position="14"/>
        <end position="34"/>
    </location>
</feature>
<name>A3U629_CROAH</name>
<dbReference type="OrthoDB" id="1448441at2"/>
<reference evidence="2 3" key="1">
    <citation type="journal article" date="2010" name="J. Bacteriol.">
        <title>The complete genome sequence of Croceibacter atlanticus HTCC2559T.</title>
        <authorList>
            <person name="Oh H.M."/>
            <person name="Kang I."/>
            <person name="Ferriera S."/>
            <person name="Giovannoni S.J."/>
            <person name="Cho J.C."/>
        </authorList>
    </citation>
    <scope>NUCLEOTIDE SEQUENCE [LARGE SCALE GENOMIC DNA]</scope>
    <source>
        <strain evidence="3">ATCC BAA-628 / HTCC2559 / KCTC 12090</strain>
    </source>
</reference>
<dbReference type="eggNOG" id="ENOG5032TJ2">
    <property type="taxonomic scope" value="Bacteria"/>
</dbReference>
<dbReference type="AlphaFoldDB" id="A3U629"/>
<keyword evidence="3" id="KW-1185">Reference proteome</keyword>
<sequence>MNSIQEKEFRRRQISFVGLLSAITVILLGLHYYIYYYFAASIDLKIPLWTVYAFHFIVVLLIYSFINYRHTSGKTDVFNVFMILTFLKMILAVVFLLPVLLSSLENKVPDVLNFFFPYFIYLGLEVWTVTNFLKEKTN</sequence>
<dbReference type="Proteomes" id="UP000002297">
    <property type="component" value="Chromosome"/>
</dbReference>
<keyword evidence="1" id="KW-0472">Membrane</keyword>
<keyword evidence="1" id="KW-0812">Transmembrane</keyword>
<dbReference type="EMBL" id="CP002046">
    <property type="protein sequence ID" value="EAP87696.1"/>
    <property type="molecule type" value="Genomic_DNA"/>
</dbReference>
<organism evidence="2 3">
    <name type="scientific">Croceibacter atlanticus (strain ATCC BAA-628 / JCM 21780 / CIP 108009 / IAM 15332 / KCTC 12090 / HTCC2559)</name>
    <dbReference type="NCBI Taxonomy" id="216432"/>
    <lineage>
        <taxon>Bacteria</taxon>
        <taxon>Pseudomonadati</taxon>
        <taxon>Bacteroidota</taxon>
        <taxon>Flavobacteriia</taxon>
        <taxon>Flavobacteriales</taxon>
        <taxon>Flavobacteriaceae</taxon>
        <taxon>Croceibacter</taxon>
    </lineage>
</organism>
<feature type="transmembrane region" description="Helical" evidence="1">
    <location>
        <begin position="46"/>
        <end position="66"/>
    </location>
</feature>
<keyword evidence="1" id="KW-1133">Transmembrane helix</keyword>
<protein>
    <submittedName>
        <fullName evidence="2">Uncharacterized protein</fullName>
    </submittedName>
</protein>
<evidence type="ECO:0000313" key="3">
    <source>
        <dbReference type="Proteomes" id="UP000002297"/>
    </source>
</evidence>
<evidence type="ECO:0000256" key="1">
    <source>
        <dbReference type="SAM" id="Phobius"/>
    </source>
</evidence>
<evidence type="ECO:0000313" key="2">
    <source>
        <dbReference type="EMBL" id="EAP87696.1"/>
    </source>
</evidence>
<dbReference type="HOGENOM" id="CLU_1851806_0_0_10"/>
<dbReference type="GeneID" id="89452401"/>
<dbReference type="RefSeq" id="WP_013186373.1">
    <property type="nucleotide sequence ID" value="NC_014230.1"/>
</dbReference>
<feature type="transmembrane region" description="Helical" evidence="1">
    <location>
        <begin position="114"/>
        <end position="133"/>
    </location>
</feature>
<dbReference type="KEGG" id="cat:CA2559_03035"/>